<accession>A0A2C6DSE5</accession>
<dbReference type="AlphaFoldDB" id="A0A2C6DSE5"/>
<evidence type="ECO:0000313" key="3">
    <source>
        <dbReference type="Proteomes" id="UP000224974"/>
    </source>
</evidence>
<reference evidence="3" key="2">
    <citation type="submission" date="2017-09" db="EMBL/GenBank/DDBJ databases">
        <title>FDA dAtabase for Regulatory Grade micrObial Sequences (FDA-ARGOS): Supporting development and validation of Infectious Disease Dx tests.</title>
        <authorList>
            <person name="Minogue T."/>
            <person name="Wolcott M."/>
            <person name="Wasieloski L."/>
            <person name="Aguilar W."/>
            <person name="Moore D."/>
            <person name="Tallon L."/>
            <person name="Sadzewicz L."/>
            <person name="Ott S."/>
            <person name="Zhao X."/>
            <person name="Nagaraj S."/>
            <person name="Vavikolanu K."/>
            <person name="Aluvathingal J."/>
            <person name="Nadendla S."/>
            <person name="Sichtig H."/>
        </authorList>
    </citation>
    <scope>NUCLEOTIDE SEQUENCE [LARGE SCALE GENOMIC DNA]</scope>
    <source>
        <strain evidence="3">FDAARGOS_387</strain>
    </source>
</reference>
<dbReference type="NCBIfam" id="NF033894">
    <property type="entry name" value="Eex_IncN"/>
    <property type="match status" value="1"/>
</dbReference>
<sequence>MKRIATYLVAATALMMSGCEGEKKIQSVSYYRLDVEARYAMLEECRTSVNIVEDQNCSNAIEAEEYKPYQIAFPELNFNSNNTLS</sequence>
<gene>
    <name evidence="1" type="ORF">CRN84_18860</name>
    <name evidence="2" type="ORF">NCTC12282_05185</name>
</gene>
<dbReference type="PROSITE" id="PS51257">
    <property type="entry name" value="PROKAR_LIPOPROTEIN"/>
    <property type="match status" value="1"/>
</dbReference>
<reference evidence="2 4" key="3">
    <citation type="submission" date="2019-03" db="EMBL/GenBank/DDBJ databases">
        <authorList>
            <consortium name="Pathogen Informatics"/>
        </authorList>
    </citation>
    <scope>NUCLEOTIDE SEQUENCE [LARGE SCALE GENOMIC DNA]</scope>
    <source>
        <strain evidence="2 4">NCTC12282</strain>
    </source>
</reference>
<dbReference type="RefSeq" id="WP_029096138.1">
    <property type="nucleotide sequence ID" value="NZ_CAADJA010000002.1"/>
</dbReference>
<evidence type="ECO:0000313" key="2">
    <source>
        <dbReference type="EMBL" id="VFS51539.1"/>
    </source>
</evidence>
<dbReference type="InterPro" id="IPR047937">
    <property type="entry name" value="Eex_IncN-like"/>
</dbReference>
<name>A0A2C6DSE5_9GAMM</name>
<dbReference type="Proteomes" id="UP000373449">
    <property type="component" value="Unassembled WGS sequence"/>
</dbReference>
<reference evidence="1" key="1">
    <citation type="submission" date="2017-09" db="EMBL/GenBank/DDBJ databases">
        <title>FDA dAtabase for Regulatory Grade micrObial Sequences (FDA-ARGOS): Supporting development and validation of Infectious Disease Dx tests.</title>
        <authorList>
            <person name="Minogue T."/>
            <person name="Wolcott M."/>
            <person name="Wasieloski L."/>
            <person name="Aguilar W."/>
            <person name="Moore D."/>
            <person name="Tallon L.J."/>
            <person name="Sadzewicz L."/>
            <person name="Ott S."/>
            <person name="Zhao X."/>
            <person name="Nagaraj S."/>
            <person name="Vavikolanu K."/>
            <person name="Aluvathingal J."/>
            <person name="Nadendla S."/>
            <person name="Sichtig H."/>
        </authorList>
    </citation>
    <scope>NUCLEOTIDE SEQUENCE</scope>
    <source>
        <strain evidence="1">FDAARGOS_387</strain>
    </source>
</reference>
<dbReference type="EMBL" id="PDDX01000001">
    <property type="protein sequence ID" value="PHI31252.1"/>
    <property type="molecule type" value="Genomic_DNA"/>
</dbReference>
<evidence type="ECO:0000313" key="1">
    <source>
        <dbReference type="EMBL" id="PHI31252.1"/>
    </source>
</evidence>
<protein>
    <recommendedName>
        <fullName evidence="5">EexN family lipoprotein</fullName>
    </recommendedName>
</protein>
<proteinExistence type="predicted"/>
<evidence type="ECO:0000313" key="4">
    <source>
        <dbReference type="Proteomes" id="UP000373449"/>
    </source>
</evidence>
<dbReference type="Proteomes" id="UP000224974">
    <property type="component" value="Unassembled WGS sequence"/>
</dbReference>
<evidence type="ECO:0008006" key="5">
    <source>
        <dbReference type="Google" id="ProtNLM"/>
    </source>
</evidence>
<dbReference type="EMBL" id="CAADJA010000002">
    <property type="protein sequence ID" value="VFS51539.1"/>
    <property type="molecule type" value="Genomic_DNA"/>
</dbReference>
<organism evidence="1 3">
    <name type="scientific">Budvicia aquatica</name>
    <dbReference type="NCBI Taxonomy" id="82979"/>
    <lineage>
        <taxon>Bacteria</taxon>
        <taxon>Pseudomonadati</taxon>
        <taxon>Pseudomonadota</taxon>
        <taxon>Gammaproteobacteria</taxon>
        <taxon>Enterobacterales</taxon>
        <taxon>Budviciaceae</taxon>
        <taxon>Budvicia</taxon>
    </lineage>
</organism>
<keyword evidence="3" id="KW-1185">Reference proteome</keyword>